<dbReference type="OrthoDB" id="1327430at2"/>
<gene>
    <name evidence="1" type="ORF">DI487_08515</name>
</gene>
<accession>A0A2U8QUL4</accession>
<name>A0A2U8QUL4_9FLAO</name>
<organism evidence="1 2">
    <name type="scientific">Flavobacterium sediminis</name>
    <dbReference type="NCBI Taxonomy" id="2201181"/>
    <lineage>
        <taxon>Bacteria</taxon>
        <taxon>Pseudomonadati</taxon>
        <taxon>Bacteroidota</taxon>
        <taxon>Flavobacteriia</taxon>
        <taxon>Flavobacteriales</taxon>
        <taxon>Flavobacteriaceae</taxon>
        <taxon>Flavobacterium</taxon>
    </lineage>
</organism>
<dbReference type="EMBL" id="CP029463">
    <property type="protein sequence ID" value="AWM13900.1"/>
    <property type="molecule type" value="Genomic_DNA"/>
</dbReference>
<dbReference type="AlphaFoldDB" id="A0A2U8QUL4"/>
<sequence length="490" mass="57239">MNLNEERIKEKNYSNSIKYLTTNQPTNTINNVTYGIEGEDCLKKPLFTEVTGHKFEDYYQSFNDTFPTYLSNCESITIPKKVKRAVSGLPKGVLNKIDKDKNVAIEKCLDFVSNFTGSIFYEEEEDKWRNLSSKYLDETYRKGKNNTYIYRYIIKALQYSTISTYPIIEIKKNEYGNESYLSNEFSKSYKLNSYFDTDSLVSYSLKNEDLISKKRKKHLERLSQTIQNPIGKNLLEVYKNIELPTNKQIEIKASTLIKDDFETKKGKLLTRLNNRKRENIKDFKNKSFVEDNIKQFNYLTKNGFFMPSIGDLKSGGRVVDSFTLMSSWIRELVIIDGEKIVEVDFKALHPNLAMKIYNGSTKFIKHQDLANTLGITLQEVKREHVSFFNRRISGMKRSPLYDYYNQYESELLKNIIADKKGSKYRHKVTSMKLFQLEVQIMTEVIQRLNKQEIYVLYIYDALGCKESEVDIVKKTMNEVILEFGVSTVAE</sequence>
<evidence type="ECO:0000313" key="1">
    <source>
        <dbReference type="EMBL" id="AWM13900.1"/>
    </source>
</evidence>
<reference evidence="1 2" key="1">
    <citation type="submission" date="2018-05" db="EMBL/GenBank/DDBJ databases">
        <title>Flavobacterium sp. MEBiC07310.</title>
        <authorList>
            <person name="Baek K."/>
        </authorList>
    </citation>
    <scope>NUCLEOTIDE SEQUENCE [LARGE SCALE GENOMIC DNA]</scope>
    <source>
        <strain evidence="1 2">MEBiC07310</strain>
    </source>
</reference>
<dbReference type="RefSeq" id="WP_109569267.1">
    <property type="nucleotide sequence ID" value="NZ_CP029463.1"/>
</dbReference>
<dbReference type="KEGG" id="fse:DI487_08515"/>
<proteinExistence type="predicted"/>
<evidence type="ECO:0000313" key="2">
    <source>
        <dbReference type="Proteomes" id="UP000245429"/>
    </source>
</evidence>
<protein>
    <submittedName>
        <fullName evidence="1">Uncharacterized protein</fullName>
    </submittedName>
</protein>
<keyword evidence="2" id="KW-1185">Reference proteome</keyword>
<dbReference type="Proteomes" id="UP000245429">
    <property type="component" value="Chromosome"/>
</dbReference>